<name>A0A4Y1QYD7_PRUDU</name>
<evidence type="ECO:0000313" key="2">
    <source>
        <dbReference type="EMBL" id="BBG96844.1"/>
    </source>
</evidence>
<protein>
    <submittedName>
        <fullName evidence="2">Uncharacterized protein</fullName>
    </submittedName>
</protein>
<gene>
    <name evidence="2" type="ORF">Prudu_005781</name>
</gene>
<dbReference type="AlphaFoldDB" id="A0A4Y1QYD7"/>
<proteinExistence type="predicted"/>
<evidence type="ECO:0000256" key="1">
    <source>
        <dbReference type="SAM" id="MobiDB-lite"/>
    </source>
</evidence>
<accession>A0A4Y1QYD7</accession>
<reference evidence="2" key="1">
    <citation type="journal article" date="2019" name="Science">
        <title>Mutation of a bHLH transcription factor allowed almond domestication.</title>
        <authorList>
            <person name="Sanchez-Perez R."/>
            <person name="Pavan S."/>
            <person name="Mazzeo R."/>
            <person name="Moldovan C."/>
            <person name="Aiese Cigliano R."/>
            <person name="Del Cueto J."/>
            <person name="Ricciardi F."/>
            <person name="Lotti C."/>
            <person name="Ricciardi L."/>
            <person name="Dicenta F."/>
            <person name="Lopez-Marques R.L."/>
            <person name="Lindberg Moller B."/>
        </authorList>
    </citation>
    <scope>NUCLEOTIDE SEQUENCE</scope>
</reference>
<feature type="region of interest" description="Disordered" evidence="1">
    <location>
        <begin position="1"/>
        <end position="37"/>
    </location>
</feature>
<dbReference type="EMBL" id="AP019298">
    <property type="protein sequence ID" value="BBG96844.1"/>
    <property type="molecule type" value="Genomic_DNA"/>
</dbReference>
<sequence>MTGAELISAVGTVGSTSLLPSRPDRPPPLGRPKLAPEVQSTYRKDLRRVQLARTNSGRLWV</sequence>
<organism evidence="2">
    <name type="scientific">Prunus dulcis</name>
    <name type="common">Almond</name>
    <name type="synonym">Amygdalus dulcis</name>
    <dbReference type="NCBI Taxonomy" id="3755"/>
    <lineage>
        <taxon>Eukaryota</taxon>
        <taxon>Viridiplantae</taxon>
        <taxon>Streptophyta</taxon>
        <taxon>Embryophyta</taxon>
        <taxon>Tracheophyta</taxon>
        <taxon>Spermatophyta</taxon>
        <taxon>Magnoliopsida</taxon>
        <taxon>eudicotyledons</taxon>
        <taxon>Gunneridae</taxon>
        <taxon>Pentapetalae</taxon>
        <taxon>rosids</taxon>
        <taxon>fabids</taxon>
        <taxon>Rosales</taxon>
        <taxon>Rosaceae</taxon>
        <taxon>Amygdaloideae</taxon>
        <taxon>Amygdaleae</taxon>
        <taxon>Prunus</taxon>
    </lineage>
</organism>